<comment type="similarity">
    <text evidence="7">Belongs to the binding-protein-dependent transport system permease family.</text>
</comment>
<evidence type="ECO:0000256" key="2">
    <source>
        <dbReference type="ARBA" id="ARBA00022448"/>
    </source>
</evidence>
<keyword evidence="10" id="KW-1185">Reference proteome</keyword>
<keyword evidence="5 7" id="KW-1133">Transmembrane helix</keyword>
<sequence>MTVASDFMGHELSTEEKRVLKREKRMMRITRATGPLTAIGLGWSVPLMKMAAGDDRRSNMKILWKGFVVPILGILGFLAVWAALAPTVQTSLGTVPGPAQVADQVGSLYADWERTQEAKAAFYERQEARNQQMIEAGYADRVQIRAYTGAPTYQQQIMTSLQTVFLGFLLATIIAVPVGIACGLSSTINGALNPLIQIFKPVSPLAWLPIVTMIVSALYVNASDALPKSMVVSAITVTLCSLWPTLINTSLGVASIDKDLVNVGKVLQLSTAKTITKLVLPSAMPLIFTGLRLSLGVGWMVLIAAEMLAQNPGLGKFVWDEFQNGSSDSLARIIVAVITIGIVGFILDRIMAALQSAFTFSGTR</sequence>
<reference evidence="9 10" key="1">
    <citation type="journal article" date="2010" name="J. Bacteriol.">
        <title>Genome sequence of Fulvimarina pelagi HTCC2506T, a Mn(II)-oxidizing alphaproteobacterium possessing an aerobic anoxygenic photosynthetic gene cluster and Xanthorhodopsin.</title>
        <authorList>
            <person name="Kang I."/>
            <person name="Oh H.M."/>
            <person name="Lim S.I."/>
            <person name="Ferriera S."/>
            <person name="Giovannoni S.J."/>
            <person name="Cho J.C."/>
        </authorList>
    </citation>
    <scope>NUCLEOTIDE SEQUENCE [LARGE SCALE GENOMIC DNA]</scope>
    <source>
        <strain evidence="9 10">HTCC2506</strain>
    </source>
</reference>
<dbReference type="InterPro" id="IPR000515">
    <property type="entry name" value="MetI-like"/>
</dbReference>
<feature type="transmembrane region" description="Helical" evidence="7">
    <location>
        <begin position="62"/>
        <end position="84"/>
    </location>
</feature>
<protein>
    <submittedName>
        <fullName evidence="9">ABC-type nitrate/sulfonate/bicarbonate transport system</fullName>
    </submittedName>
</protein>
<dbReference type="RefSeq" id="WP_007068012.1">
    <property type="nucleotide sequence ID" value="NZ_DS022272.1"/>
</dbReference>
<comment type="caution">
    <text evidence="9">The sequence shown here is derived from an EMBL/GenBank/DDBJ whole genome shotgun (WGS) entry which is preliminary data.</text>
</comment>
<evidence type="ECO:0000256" key="1">
    <source>
        <dbReference type="ARBA" id="ARBA00004651"/>
    </source>
</evidence>
<dbReference type="Pfam" id="PF00528">
    <property type="entry name" value="BPD_transp_1"/>
    <property type="match status" value="1"/>
</dbReference>
<evidence type="ECO:0000256" key="4">
    <source>
        <dbReference type="ARBA" id="ARBA00022692"/>
    </source>
</evidence>
<dbReference type="InterPro" id="IPR035906">
    <property type="entry name" value="MetI-like_sf"/>
</dbReference>
<keyword evidence="3" id="KW-1003">Cell membrane</keyword>
<feature type="transmembrane region" description="Helical" evidence="7">
    <location>
        <begin position="286"/>
        <end position="309"/>
    </location>
</feature>
<evidence type="ECO:0000313" key="10">
    <source>
        <dbReference type="Proteomes" id="UP000004310"/>
    </source>
</evidence>
<dbReference type="STRING" id="217511.GCA_001463845_03433"/>
<dbReference type="EMBL" id="AATP01000002">
    <property type="protein sequence ID" value="EAU41637.1"/>
    <property type="molecule type" value="Genomic_DNA"/>
</dbReference>
<feature type="transmembrane region" description="Helical" evidence="7">
    <location>
        <begin position="198"/>
        <end position="220"/>
    </location>
</feature>
<feature type="transmembrane region" description="Helical" evidence="7">
    <location>
        <begin position="329"/>
        <end position="347"/>
    </location>
</feature>
<dbReference type="PANTHER" id="PTHR30151">
    <property type="entry name" value="ALKANE SULFONATE ABC TRANSPORTER-RELATED, MEMBRANE SUBUNIT"/>
    <property type="match status" value="1"/>
</dbReference>
<proteinExistence type="inferred from homology"/>
<dbReference type="GO" id="GO:0005886">
    <property type="term" value="C:plasma membrane"/>
    <property type="evidence" value="ECO:0007669"/>
    <property type="project" value="UniProtKB-SubCell"/>
</dbReference>
<dbReference type="PANTHER" id="PTHR30151:SF7">
    <property type="entry name" value="NITRATE IMPORT PERMEASE PROTEIN NRTB"/>
    <property type="match status" value="1"/>
</dbReference>
<keyword evidence="6 7" id="KW-0472">Membrane</keyword>
<dbReference type="eggNOG" id="COG0600">
    <property type="taxonomic scope" value="Bacteria"/>
</dbReference>
<evidence type="ECO:0000256" key="7">
    <source>
        <dbReference type="RuleBase" id="RU363032"/>
    </source>
</evidence>
<keyword evidence="4 7" id="KW-0812">Transmembrane</keyword>
<name>Q0G444_9HYPH</name>
<organism evidence="9 10">
    <name type="scientific">Fulvimarina pelagi HTCC2506</name>
    <dbReference type="NCBI Taxonomy" id="314231"/>
    <lineage>
        <taxon>Bacteria</taxon>
        <taxon>Pseudomonadati</taxon>
        <taxon>Pseudomonadota</taxon>
        <taxon>Alphaproteobacteria</taxon>
        <taxon>Hyphomicrobiales</taxon>
        <taxon>Aurantimonadaceae</taxon>
        <taxon>Fulvimarina</taxon>
    </lineage>
</organism>
<feature type="transmembrane region" description="Helical" evidence="7">
    <location>
        <begin position="164"/>
        <end position="186"/>
    </location>
</feature>
<evidence type="ECO:0000259" key="8">
    <source>
        <dbReference type="PROSITE" id="PS50928"/>
    </source>
</evidence>
<keyword evidence="2 7" id="KW-0813">Transport</keyword>
<feature type="domain" description="ABC transmembrane type-1" evidence="8">
    <location>
        <begin position="157"/>
        <end position="351"/>
    </location>
</feature>
<dbReference type="Proteomes" id="UP000004310">
    <property type="component" value="Unassembled WGS sequence"/>
</dbReference>
<gene>
    <name evidence="9" type="ORF">FP2506_14429</name>
</gene>
<evidence type="ECO:0000313" key="9">
    <source>
        <dbReference type="EMBL" id="EAU41637.1"/>
    </source>
</evidence>
<dbReference type="Gene3D" id="1.10.3720.10">
    <property type="entry name" value="MetI-like"/>
    <property type="match status" value="1"/>
</dbReference>
<accession>Q0G444</accession>
<dbReference type="GO" id="GO:0055085">
    <property type="term" value="P:transmembrane transport"/>
    <property type="evidence" value="ECO:0007669"/>
    <property type="project" value="InterPro"/>
</dbReference>
<evidence type="ECO:0000256" key="5">
    <source>
        <dbReference type="ARBA" id="ARBA00022989"/>
    </source>
</evidence>
<dbReference type="PROSITE" id="PS50928">
    <property type="entry name" value="ABC_TM1"/>
    <property type="match status" value="1"/>
</dbReference>
<dbReference type="SUPFAM" id="SSF161098">
    <property type="entry name" value="MetI-like"/>
    <property type="match status" value="1"/>
</dbReference>
<comment type="subcellular location">
    <subcellularLocation>
        <location evidence="1 7">Cell membrane</location>
        <topology evidence="1 7">Multi-pass membrane protein</topology>
    </subcellularLocation>
</comment>
<evidence type="ECO:0000256" key="6">
    <source>
        <dbReference type="ARBA" id="ARBA00023136"/>
    </source>
</evidence>
<evidence type="ECO:0000256" key="3">
    <source>
        <dbReference type="ARBA" id="ARBA00022475"/>
    </source>
</evidence>
<dbReference type="CDD" id="cd06261">
    <property type="entry name" value="TM_PBP2"/>
    <property type="match status" value="1"/>
</dbReference>
<dbReference type="AlphaFoldDB" id="Q0G444"/>
<dbReference type="HOGENOM" id="CLU_046113_1_1_5"/>